<evidence type="ECO:0000313" key="5">
    <source>
        <dbReference type="EMBL" id="HJA79394.1"/>
    </source>
</evidence>
<evidence type="ECO:0000256" key="2">
    <source>
        <dbReference type="ARBA" id="ARBA00022448"/>
    </source>
</evidence>
<dbReference type="PANTHER" id="PTHR33376">
    <property type="match status" value="1"/>
</dbReference>
<dbReference type="Pfam" id="PF03480">
    <property type="entry name" value="DctP"/>
    <property type="match status" value="1"/>
</dbReference>
<proteinExistence type="inferred from homology"/>
<dbReference type="PIRSF" id="PIRSF006470">
    <property type="entry name" value="DctB"/>
    <property type="match status" value="1"/>
</dbReference>
<dbReference type="Proteomes" id="UP000823821">
    <property type="component" value="Unassembled WGS sequence"/>
</dbReference>
<gene>
    <name evidence="5" type="ORF">H9784_07505</name>
</gene>
<dbReference type="AlphaFoldDB" id="A0A9D2KRB0"/>
<comment type="caution">
    <text evidence="5">The sequence shown here is derived from an EMBL/GenBank/DDBJ whole genome shotgun (WGS) entry which is preliminary data.</text>
</comment>
<evidence type="ECO:0000256" key="1">
    <source>
        <dbReference type="ARBA" id="ARBA00009023"/>
    </source>
</evidence>
<dbReference type="GO" id="GO:0055085">
    <property type="term" value="P:transmembrane transport"/>
    <property type="evidence" value="ECO:0007669"/>
    <property type="project" value="InterPro"/>
</dbReference>
<comment type="similarity">
    <text evidence="1">Belongs to the bacterial solute-binding protein 7 family.</text>
</comment>
<evidence type="ECO:0000313" key="6">
    <source>
        <dbReference type="Proteomes" id="UP000823821"/>
    </source>
</evidence>
<accession>A0A9D2KRB0</accession>
<keyword evidence="3 4" id="KW-0732">Signal</keyword>
<dbReference type="PANTHER" id="PTHR33376:SF7">
    <property type="entry name" value="C4-DICARBOXYLATE-BINDING PROTEIN DCTB"/>
    <property type="match status" value="1"/>
</dbReference>
<dbReference type="InterPro" id="IPR018389">
    <property type="entry name" value="DctP_fam"/>
</dbReference>
<name>A0A9D2KRB0_9BACT</name>
<dbReference type="NCBIfam" id="TIGR00787">
    <property type="entry name" value="dctP"/>
    <property type="match status" value="1"/>
</dbReference>
<feature type="chain" id="PRO_5039549533" evidence="4">
    <location>
        <begin position="25"/>
        <end position="340"/>
    </location>
</feature>
<evidence type="ECO:0000256" key="4">
    <source>
        <dbReference type="SAM" id="SignalP"/>
    </source>
</evidence>
<dbReference type="EMBL" id="DWZD01000041">
    <property type="protein sequence ID" value="HJA79394.1"/>
    <property type="molecule type" value="Genomic_DNA"/>
</dbReference>
<keyword evidence="2" id="KW-0813">Transport</keyword>
<dbReference type="CDD" id="cd13603">
    <property type="entry name" value="PBP2_TRAP_Siap_TeaA_like"/>
    <property type="match status" value="1"/>
</dbReference>
<feature type="signal peptide" evidence="4">
    <location>
        <begin position="1"/>
        <end position="24"/>
    </location>
</feature>
<dbReference type="InterPro" id="IPR004682">
    <property type="entry name" value="TRAP_DctP"/>
</dbReference>
<reference evidence="5" key="2">
    <citation type="submission" date="2021-04" db="EMBL/GenBank/DDBJ databases">
        <authorList>
            <person name="Gilroy R."/>
        </authorList>
    </citation>
    <scope>NUCLEOTIDE SEQUENCE</scope>
    <source>
        <strain evidence="5">5032</strain>
    </source>
</reference>
<reference evidence="5" key="1">
    <citation type="journal article" date="2021" name="PeerJ">
        <title>Extensive microbial diversity within the chicken gut microbiome revealed by metagenomics and culture.</title>
        <authorList>
            <person name="Gilroy R."/>
            <person name="Ravi A."/>
            <person name="Getino M."/>
            <person name="Pursley I."/>
            <person name="Horton D.L."/>
            <person name="Alikhan N.F."/>
            <person name="Baker D."/>
            <person name="Gharbi K."/>
            <person name="Hall N."/>
            <person name="Watson M."/>
            <person name="Adriaenssens E.M."/>
            <person name="Foster-Nyarko E."/>
            <person name="Jarju S."/>
            <person name="Secka A."/>
            <person name="Antonio M."/>
            <person name="Oren A."/>
            <person name="Chaudhuri R.R."/>
            <person name="La Ragione R."/>
            <person name="Hildebrand F."/>
            <person name="Pallen M.J."/>
        </authorList>
    </citation>
    <scope>NUCLEOTIDE SEQUENCE</scope>
    <source>
        <strain evidence="5">5032</strain>
    </source>
</reference>
<sequence>MKKCLILALVLAVFGVTLPGYDQAAQAAYDGPKLKFRVAHTTPPGNHITLAFEKFKELVEAKSGKKIRVQIFPNAILGSDRVLMEGAQKGSLEMAVSSTPNMANFSPLYQVFDLPYITSPAKQKQFYAAMDHGPLADYFHKVANDIGLEPIMYAEYGYRNFVSIKRPINGISDLAGLKMRTTDSAVEVEVAKILKMNPTPVAWGETYTALQQGTVDGEGNTFPHMYGAKHHEVLKYAATTYHNYGMQVMMANKAWWDKLPPAAQQIIREAAAEALTYQREVLYPKNEAEAREGFIKAGITIIDLNEAQLEEFRKATRPVWDKFKDVLPAELVQMVLDTQK</sequence>
<organism evidence="5 6">
    <name type="scientific">Candidatus Desulfovibrio intestinavium</name>
    <dbReference type="NCBI Taxonomy" id="2838534"/>
    <lineage>
        <taxon>Bacteria</taxon>
        <taxon>Pseudomonadati</taxon>
        <taxon>Thermodesulfobacteriota</taxon>
        <taxon>Desulfovibrionia</taxon>
        <taxon>Desulfovibrionales</taxon>
        <taxon>Desulfovibrionaceae</taxon>
        <taxon>Desulfovibrio</taxon>
    </lineage>
</organism>
<dbReference type="Gene3D" id="3.40.190.170">
    <property type="entry name" value="Bacterial extracellular solute-binding protein, family 7"/>
    <property type="match status" value="1"/>
</dbReference>
<dbReference type="NCBIfam" id="NF037995">
    <property type="entry name" value="TRAP_S1"/>
    <property type="match status" value="1"/>
</dbReference>
<dbReference type="InterPro" id="IPR038404">
    <property type="entry name" value="TRAP_DctP_sf"/>
</dbReference>
<protein>
    <submittedName>
        <fullName evidence="5">TRAP transporter substrate-binding protein</fullName>
    </submittedName>
</protein>
<evidence type="ECO:0000256" key="3">
    <source>
        <dbReference type="ARBA" id="ARBA00022729"/>
    </source>
</evidence>
<dbReference type="GO" id="GO:0030288">
    <property type="term" value="C:outer membrane-bounded periplasmic space"/>
    <property type="evidence" value="ECO:0007669"/>
    <property type="project" value="InterPro"/>
</dbReference>